<feature type="compositionally biased region" description="Polar residues" evidence="1">
    <location>
        <begin position="323"/>
        <end position="341"/>
    </location>
</feature>
<dbReference type="EMBL" id="JAVRRT010000001">
    <property type="protein sequence ID" value="KAK5175022.1"/>
    <property type="molecule type" value="Genomic_DNA"/>
</dbReference>
<protein>
    <recommendedName>
        <fullName evidence="2">DUF7587 domain-containing protein</fullName>
    </recommendedName>
</protein>
<accession>A0AAV9PMG0</accession>
<dbReference type="AlphaFoldDB" id="A0AAV9PMG0"/>
<feature type="region of interest" description="Disordered" evidence="1">
    <location>
        <begin position="320"/>
        <end position="374"/>
    </location>
</feature>
<feature type="domain" description="DUF7587" evidence="2">
    <location>
        <begin position="7"/>
        <end position="155"/>
    </location>
</feature>
<proteinExistence type="predicted"/>
<evidence type="ECO:0000256" key="1">
    <source>
        <dbReference type="SAM" id="MobiDB-lite"/>
    </source>
</evidence>
<reference evidence="3 4" key="1">
    <citation type="submission" date="2023-08" db="EMBL/GenBank/DDBJ databases">
        <title>Black Yeasts Isolated from many extreme environments.</title>
        <authorList>
            <person name="Coleine C."/>
            <person name="Stajich J.E."/>
            <person name="Selbmann L."/>
        </authorList>
    </citation>
    <scope>NUCLEOTIDE SEQUENCE [LARGE SCALE GENOMIC DNA]</scope>
    <source>
        <strain evidence="3 4">CCFEE 5935</strain>
    </source>
</reference>
<organism evidence="3 4">
    <name type="scientific">Saxophila tyrrhenica</name>
    <dbReference type="NCBI Taxonomy" id="1690608"/>
    <lineage>
        <taxon>Eukaryota</taxon>
        <taxon>Fungi</taxon>
        <taxon>Dikarya</taxon>
        <taxon>Ascomycota</taxon>
        <taxon>Pezizomycotina</taxon>
        <taxon>Dothideomycetes</taxon>
        <taxon>Dothideomycetidae</taxon>
        <taxon>Mycosphaerellales</taxon>
        <taxon>Extremaceae</taxon>
        <taxon>Saxophila</taxon>
    </lineage>
</organism>
<gene>
    <name evidence="3" type="ORF">LTR77_000158</name>
</gene>
<dbReference type="InterPro" id="IPR056009">
    <property type="entry name" value="DUF7587"/>
</dbReference>
<dbReference type="Proteomes" id="UP001337655">
    <property type="component" value="Unassembled WGS sequence"/>
</dbReference>
<dbReference type="RefSeq" id="XP_064663660.1">
    <property type="nucleotide sequence ID" value="XM_064797426.1"/>
</dbReference>
<comment type="caution">
    <text evidence="3">The sequence shown here is derived from an EMBL/GenBank/DDBJ whole genome shotgun (WGS) entry which is preliminary data.</text>
</comment>
<keyword evidence="4" id="KW-1185">Reference proteome</keyword>
<dbReference type="Pfam" id="PF24494">
    <property type="entry name" value="DUF7587"/>
    <property type="match status" value="1"/>
</dbReference>
<dbReference type="GeneID" id="89921510"/>
<name>A0AAV9PMG0_9PEZI</name>
<evidence type="ECO:0000313" key="4">
    <source>
        <dbReference type="Proteomes" id="UP001337655"/>
    </source>
</evidence>
<evidence type="ECO:0000313" key="3">
    <source>
        <dbReference type="EMBL" id="KAK5175022.1"/>
    </source>
</evidence>
<sequence>MSPPPPLPPFLFRAASNRSRGVNTEDTIDPFIHHGRHLKYHDHPDSMTIEDRAQMIYYHIRWKYHEPSEFSSWSISILWVLLHAVRRQYGTSEPFPKQETEILIYVMDTSLLPQSNSIHNATKMIKDNNVEFHDIPQAWADAGYSDHEYLIHGKLQNVGGLWRAVTLDELHCAGLWKLFGTWWDSRLDRRLFRRCLELRRRYFPDDSRVYDRASLAPVIDMARCFGGVWEATMVIVLYATRKRDLRTANIAGLLSALRARDMEPSQVQQLSERDLIQFQFHRMSGSCPEVIHYVHIMRLLRGEAKQTIIQPTALPVEAVPPASMQSPADPANSNHPMQTPVRQLLTPLATPEDDCETESKAEGGVMQWETTTEN</sequence>
<evidence type="ECO:0000259" key="2">
    <source>
        <dbReference type="Pfam" id="PF24494"/>
    </source>
</evidence>